<reference evidence="6" key="1">
    <citation type="submission" date="2021-01" db="EMBL/GenBank/DDBJ databases">
        <title>Whole genome shotgun sequence of Actinoplanes tereljensis NBRC 105297.</title>
        <authorList>
            <person name="Komaki H."/>
            <person name="Tamura T."/>
        </authorList>
    </citation>
    <scope>NUCLEOTIDE SEQUENCE</scope>
    <source>
        <strain evidence="6">NBRC 105297</strain>
    </source>
</reference>
<dbReference type="GO" id="GO:1904680">
    <property type="term" value="F:peptide transmembrane transporter activity"/>
    <property type="evidence" value="ECO:0007669"/>
    <property type="project" value="TreeGrafter"/>
</dbReference>
<feature type="chain" id="PRO_5038493532" evidence="4">
    <location>
        <begin position="19"/>
        <end position="532"/>
    </location>
</feature>
<dbReference type="Gene3D" id="3.90.76.10">
    <property type="entry name" value="Dipeptide-binding Protein, Domain 1"/>
    <property type="match status" value="1"/>
</dbReference>
<dbReference type="EMBL" id="BOMY01000042">
    <property type="protein sequence ID" value="GIF24047.1"/>
    <property type="molecule type" value="Genomic_DNA"/>
</dbReference>
<protein>
    <submittedName>
        <fullName evidence="6">Peptide ABC transporter substrate-binding protein</fullName>
    </submittedName>
</protein>
<dbReference type="Pfam" id="PF00496">
    <property type="entry name" value="SBP_bac_5"/>
    <property type="match status" value="1"/>
</dbReference>
<dbReference type="Gene3D" id="3.10.105.10">
    <property type="entry name" value="Dipeptide-binding Protein, Domain 3"/>
    <property type="match status" value="1"/>
</dbReference>
<keyword evidence="2" id="KW-0813">Transport</keyword>
<dbReference type="InterPro" id="IPR039424">
    <property type="entry name" value="SBP_5"/>
</dbReference>
<evidence type="ECO:0000256" key="2">
    <source>
        <dbReference type="ARBA" id="ARBA00022448"/>
    </source>
</evidence>
<dbReference type="PIRSF" id="PIRSF002741">
    <property type="entry name" value="MppA"/>
    <property type="match status" value="1"/>
</dbReference>
<evidence type="ECO:0000313" key="7">
    <source>
        <dbReference type="Proteomes" id="UP000623608"/>
    </source>
</evidence>
<dbReference type="Proteomes" id="UP000623608">
    <property type="component" value="Unassembled WGS sequence"/>
</dbReference>
<dbReference type="GO" id="GO:0042597">
    <property type="term" value="C:periplasmic space"/>
    <property type="evidence" value="ECO:0007669"/>
    <property type="project" value="UniProtKB-ARBA"/>
</dbReference>
<comment type="caution">
    <text evidence="6">The sequence shown here is derived from an EMBL/GenBank/DDBJ whole genome shotgun (WGS) entry which is preliminary data.</text>
</comment>
<dbReference type="InterPro" id="IPR000914">
    <property type="entry name" value="SBP_5_dom"/>
</dbReference>
<evidence type="ECO:0000256" key="1">
    <source>
        <dbReference type="ARBA" id="ARBA00005695"/>
    </source>
</evidence>
<dbReference type="AlphaFoldDB" id="A0A919NUL2"/>
<evidence type="ECO:0000259" key="5">
    <source>
        <dbReference type="Pfam" id="PF00496"/>
    </source>
</evidence>
<dbReference type="InterPro" id="IPR030678">
    <property type="entry name" value="Peptide/Ni-bd"/>
</dbReference>
<name>A0A919NUL2_9ACTN</name>
<evidence type="ECO:0000313" key="6">
    <source>
        <dbReference type="EMBL" id="GIF24047.1"/>
    </source>
</evidence>
<dbReference type="GO" id="GO:0015833">
    <property type="term" value="P:peptide transport"/>
    <property type="evidence" value="ECO:0007669"/>
    <property type="project" value="TreeGrafter"/>
</dbReference>
<evidence type="ECO:0000256" key="3">
    <source>
        <dbReference type="ARBA" id="ARBA00022729"/>
    </source>
</evidence>
<gene>
    <name evidence="6" type="ORF">Ate02nite_67770</name>
</gene>
<evidence type="ECO:0000256" key="4">
    <source>
        <dbReference type="SAM" id="SignalP"/>
    </source>
</evidence>
<sequence>MASFKRLTVIGISAALLAACGGNSGGGSAAAADSKPRDGGTLIVGQYQEVTQFDPNRQYSWETWRIDRNIYETLVNEDLSSPTGVPKIVPGLATSWTVSPDATTYTFTLRQGVKFTDGTPFDAAAVQFNVRRFIDPTFEYYDKVSAATMSLVYGDLKSFDVVDANTVKYTFKHPFLDYLRQIPNSGNAASGIFSPEALKKYGQDGLADHPVGTGPFTFQERVRGDHTTLVRNADYWGARPHLDKVIFKPIGDDQSRVAALRSGAVDLISRVPPDSVASLEKAGYAVPENKGVPQIIYYNFNYTNKFLQNKKVRQAIIQAVDRKTLAEKIYKGYAEAATSIINQGNEAYDASAVDYPYDPSAAKKLIAEAGYQPGQISFNILSDTTGQPTAEFIQQQLKAVGITASVQSFEWITYGTRSANLKPEDGLNLGEWGYVAPNWVKIAHGYSVAGRDGDKYSDTSADTLKAIDTAAYNADAGKSKELWQAAAQSWAKDATIFPLLSFNRYYAVSSRVGGFVWPQQDHYDLSQVWVAD</sequence>
<keyword evidence="7" id="KW-1185">Reference proteome</keyword>
<organism evidence="6 7">
    <name type="scientific">Paractinoplanes tereljensis</name>
    <dbReference type="NCBI Taxonomy" id="571912"/>
    <lineage>
        <taxon>Bacteria</taxon>
        <taxon>Bacillati</taxon>
        <taxon>Actinomycetota</taxon>
        <taxon>Actinomycetes</taxon>
        <taxon>Micromonosporales</taxon>
        <taxon>Micromonosporaceae</taxon>
        <taxon>Paractinoplanes</taxon>
    </lineage>
</organism>
<dbReference type="PANTHER" id="PTHR30290">
    <property type="entry name" value="PERIPLASMIC BINDING COMPONENT OF ABC TRANSPORTER"/>
    <property type="match status" value="1"/>
</dbReference>
<keyword evidence="3 4" id="KW-0732">Signal</keyword>
<proteinExistence type="inferred from homology"/>
<accession>A0A919NUL2</accession>
<dbReference type="PROSITE" id="PS51257">
    <property type="entry name" value="PROKAR_LIPOPROTEIN"/>
    <property type="match status" value="1"/>
</dbReference>
<feature type="signal peptide" evidence="4">
    <location>
        <begin position="1"/>
        <end position="18"/>
    </location>
</feature>
<feature type="domain" description="Solute-binding protein family 5" evidence="5">
    <location>
        <begin position="87"/>
        <end position="419"/>
    </location>
</feature>
<dbReference type="SUPFAM" id="SSF53850">
    <property type="entry name" value="Periplasmic binding protein-like II"/>
    <property type="match status" value="1"/>
</dbReference>
<dbReference type="RefSeq" id="WP_203811909.1">
    <property type="nucleotide sequence ID" value="NZ_BOMY01000042.1"/>
</dbReference>
<dbReference type="Gene3D" id="3.40.190.10">
    <property type="entry name" value="Periplasmic binding protein-like II"/>
    <property type="match status" value="1"/>
</dbReference>
<comment type="similarity">
    <text evidence="1">Belongs to the bacterial solute-binding protein 5 family.</text>
</comment>
<dbReference type="GO" id="GO:0043190">
    <property type="term" value="C:ATP-binding cassette (ABC) transporter complex"/>
    <property type="evidence" value="ECO:0007669"/>
    <property type="project" value="InterPro"/>
</dbReference>
<dbReference type="PANTHER" id="PTHR30290:SF9">
    <property type="entry name" value="OLIGOPEPTIDE-BINDING PROTEIN APPA"/>
    <property type="match status" value="1"/>
</dbReference>